<dbReference type="NCBIfam" id="TIGR04494">
    <property type="entry name" value="c550_PedF"/>
    <property type="match status" value="1"/>
</dbReference>
<accession>F1ZB05</accession>
<dbReference type="InterPro" id="IPR030991">
    <property type="entry name" value="c550_proteobact"/>
</dbReference>
<reference evidence="7 8" key="1">
    <citation type="journal article" date="2012" name="J. Bacteriol.">
        <title>Draft Genome Sequence of Novosphingobium nitrogenifigens Y88T.</title>
        <authorList>
            <person name="Strabala T.J."/>
            <person name="Macdonald L."/>
            <person name="Liu V."/>
            <person name="Smit A.M."/>
        </authorList>
    </citation>
    <scope>NUCLEOTIDE SEQUENCE [LARGE SCALE GENOMIC DNA]</scope>
    <source>
        <strain evidence="7 8">DSM 19370</strain>
    </source>
</reference>
<feature type="signal peptide" evidence="5">
    <location>
        <begin position="1"/>
        <end position="36"/>
    </location>
</feature>
<dbReference type="SUPFAM" id="SSF46626">
    <property type="entry name" value="Cytochrome c"/>
    <property type="match status" value="1"/>
</dbReference>
<dbReference type="GO" id="GO:0046872">
    <property type="term" value="F:metal ion binding"/>
    <property type="evidence" value="ECO:0007669"/>
    <property type="project" value="UniProtKB-KW"/>
</dbReference>
<dbReference type="Gene3D" id="1.10.760.10">
    <property type="entry name" value="Cytochrome c-like domain"/>
    <property type="match status" value="1"/>
</dbReference>
<evidence type="ECO:0000256" key="5">
    <source>
        <dbReference type="SAM" id="SignalP"/>
    </source>
</evidence>
<name>F1ZB05_9SPHN</name>
<evidence type="ECO:0000256" key="1">
    <source>
        <dbReference type="ARBA" id="ARBA00022617"/>
    </source>
</evidence>
<dbReference type="Proteomes" id="UP000004728">
    <property type="component" value="Unassembled WGS sequence"/>
</dbReference>
<dbReference type="STRING" id="983920.Y88_0269"/>
<dbReference type="eggNOG" id="COG2010">
    <property type="taxonomic scope" value="Bacteria"/>
</dbReference>
<evidence type="ECO:0000313" key="7">
    <source>
        <dbReference type="EMBL" id="EGD58217.1"/>
    </source>
</evidence>
<comment type="caution">
    <text evidence="7">The sequence shown here is derived from an EMBL/GenBank/DDBJ whole genome shotgun (WGS) entry which is preliminary data.</text>
</comment>
<dbReference type="RefSeq" id="WP_008067170.1">
    <property type="nucleotide sequence ID" value="NZ_AQWK01000006.1"/>
</dbReference>
<dbReference type="AlphaFoldDB" id="F1ZB05"/>
<dbReference type="Pfam" id="PF13442">
    <property type="entry name" value="Cytochrome_CBB3"/>
    <property type="match status" value="1"/>
</dbReference>
<feature type="chain" id="PRO_5003274233" evidence="5">
    <location>
        <begin position="37"/>
        <end position="156"/>
    </location>
</feature>
<dbReference type="HOGENOM" id="CLU_084762_1_0_5"/>
<keyword evidence="2 4" id="KW-0479">Metal-binding</keyword>
<gene>
    <name evidence="7" type="ORF">Y88_0269</name>
</gene>
<proteinExistence type="predicted"/>
<sequence>MSRKFTSKVSAKVVGRLVLAGAMVAATMGVSTQLLAHGNVTPQPVDTSALPDIKPDNDTWLTHNPYRGNAKAIEIGQSAYGQNCARCHGLDAISGGIAPDLRYLELGDSGDEWFVQRYHHGSSHDGKVYMPPMGEVLGQKAGWAIRAWLETKHTDD</sequence>
<keyword evidence="8" id="KW-1185">Reference proteome</keyword>
<dbReference type="GO" id="GO:0009055">
    <property type="term" value="F:electron transfer activity"/>
    <property type="evidence" value="ECO:0007669"/>
    <property type="project" value="InterPro"/>
</dbReference>
<evidence type="ECO:0000256" key="3">
    <source>
        <dbReference type="ARBA" id="ARBA00023004"/>
    </source>
</evidence>
<dbReference type="OrthoDB" id="9797504at2"/>
<dbReference type="GO" id="GO:0020037">
    <property type="term" value="F:heme binding"/>
    <property type="evidence" value="ECO:0007669"/>
    <property type="project" value="InterPro"/>
</dbReference>
<evidence type="ECO:0000256" key="4">
    <source>
        <dbReference type="PROSITE-ProRule" id="PRU00433"/>
    </source>
</evidence>
<dbReference type="InterPro" id="IPR009056">
    <property type="entry name" value="Cyt_c-like_dom"/>
</dbReference>
<keyword evidence="1 4" id="KW-0349">Heme</keyword>
<evidence type="ECO:0000259" key="6">
    <source>
        <dbReference type="PROSITE" id="PS51007"/>
    </source>
</evidence>
<dbReference type="InterPro" id="IPR036909">
    <property type="entry name" value="Cyt_c-like_dom_sf"/>
</dbReference>
<organism evidence="7 8">
    <name type="scientific">Novosphingobium nitrogenifigens DSM 19370</name>
    <dbReference type="NCBI Taxonomy" id="983920"/>
    <lineage>
        <taxon>Bacteria</taxon>
        <taxon>Pseudomonadati</taxon>
        <taxon>Pseudomonadota</taxon>
        <taxon>Alphaproteobacteria</taxon>
        <taxon>Sphingomonadales</taxon>
        <taxon>Sphingomonadaceae</taxon>
        <taxon>Novosphingobium</taxon>
    </lineage>
</organism>
<feature type="domain" description="Cytochrome c" evidence="6">
    <location>
        <begin position="71"/>
        <end position="153"/>
    </location>
</feature>
<dbReference type="EMBL" id="AEWJ01000044">
    <property type="protein sequence ID" value="EGD58217.1"/>
    <property type="molecule type" value="Genomic_DNA"/>
</dbReference>
<protein>
    <submittedName>
        <fullName evidence="7">Putative cytochrome c550</fullName>
    </submittedName>
</protein>
<evidence type="ECO:0000256" key="2">
    <source>
        <dbReference type="ARBA" id="ARBA00022723"/>
    </source>
</evidence>
<keyword evidence="5" id="KW-0732">Signal</keyword>
<dbReference type="PROSITE" id="PS51007">
    <property type="entry name" value="CYTC"/>
    <property type="match status" value="1"/>
</dbReference>
<dbReference type="InParanoid" id="F1ZB05"/>
<evidence type="ECO:0000313" key="8">
    <source>
        <dbReference type="Proteomes" id="UP000004728"/>
    </source>
</evidence>
<keyword evidence="3 4" id="KW-0408">Iron</keyword>